<feature type="transmembrane region" description="Helical" evidence="1">
    <location>
        <begin position="100"/>
        <end position="125"/>
    </location>
</feature>
<protein>
    <submittedName>
        <fullName evidence="4">Diguanylate cyclase (GGDEF)-like protein</fullName>
    </submittedName>
</protein>
<dbReference type="NCBIfam" id="TIGR00254">
    <property type="entry name" value="GGDEF"/>
    <property type="match status" value="1"/>
</dbReference>
<keyword evidence="1" id="KW-0812">Transmembrane</keyword>
<evidence type="ECO:0000313" key="5">
    <source>
        <dbReference type="Proteomes" id="UP000531251"/>
    </source>
</evidence>
<evidence type="ECO:0000256" key="1">
    <source>
        <dbReference type="SAM" id="Phobius"/>
    </source>
</evidence>
<feature type="domain" description="EAL" evidence="2">
    <location>
        <begin position="402"/>
        <end position="651"/>
    </location>
</feature>
<dbReference type="InterPro" id="IPR000160">
    <property type="entry name" value="GGDEF_dom"/>
</dbReference>
<feature type="transmembrane region" description="Helical" evidence="1">
    <location>
        <begin position="43"/>
        <end position="63"/>
    </location>
</feature>
<dbReference type="Pfam" id="PF00990">
    <property type="entry name" value="GGDEF"/>
    <property type="match status" value="1"/>
</dbReference>
<dbReference type="InterPro" id="IPR001633">
    <property type="entry name" value="EAL_dom"/>
</dbReference>
<keyword evidence="1" id="KW-1133">Transmembrane helix</keyword>
<evidence type="ECO:0000259" key="3">
    <source>
        <dbReference type="PROSITE" id="PS50887"/>
    </source>
</evidence>
<accession>A0A7X5XXY7</accession>
<name>A0A7X5XXY7_9SPHN</name>
<dbReference type="RefSeq" id="WP_241217960.1">
    <property type="nucleotide sequence ID" value="NZ_BAAADY010000013.1"/>
</dbReference>
<dbReference type="EMBL" id="JAATJB010000004">
    <property type="protein sequence ID" value="NJB97433.1"/>
    <property type="molecule type" value="Genomic_DNA"/>
</dbReference>
<dbReference type="InterPro" id="IPR052155">
    <property type="entry name" value="Biofilm_reg_signaling"/>
</dbReference>
<dbReference type="SMART" id="SM00267">
    <property type="entry name" value="GGDEF"/>
    <property type="match status" value="1"/>
</dbReference>
<dbReference type="PROSITE" id="PS50883">
    <property type="entry name" value="EAL"/>
    <property type="match status" value="1"/>
</dbReference>
<dbReference type="InterPro" id="IPR035919">
    <property type="entry name" value="EAL_sf"/>
</dbReference>
<feature type="transmembrane region" description="Helical" evidence="1">
    <location>
        <begin position="131"/>
        <end position="152"/>
    </location>
</feature>
<dbReference type="PANTHER" id="PTHR44757">
    <property type="entry name" value="DIGUANYLATE CYCLASE DGCP"/>
    <property type="match status" value="1"/>
</dbReference>
<feature type="transmembrane region" description="Helical" evidence="1">
    <location>
        <begin position="183"/>
        <end position="201"/>
    </location>
</feature>
<dbReference type="Proteomes" id="UP000531251">
    <property type="component" value="Unassembled WGS sequence"/>
</dbReference>
<sequence>MSGVWRYKASMLPRIHLVRSGRTKLDRAILTEQYRVLGQQIPLMYTLVFLDAVFLGFASYGSVSTRLSILAPILLGIAAATRSLLWVARRGDAIPSLRKIRRYLIGTVIAGALLSLAFGGWALLLFFEADLARRTCIALYIFIGAITCCYCLQTFPVAAWLVMGFGASPVILCLIASGDRFLIGLGINIILVSAVVLRMFGATHAGFVDVLASRAEMAAGQRRARLAEQRAHQLAYHDPLTGLPNRRALAEYLRSAEPHRFGLMLVDLDRFKSINDVHGHPIGDQLLRAVAGRLSWVVGEGGRSYRLGGDEFAITLPYDGDDLDRVRSVAHAIVREVARPFLIDERMHHIGASVGIALYPDDASDADTLMRRADVALYQAKEAGRGCYCAFASQMDAEIRRRSTIEAEMRDGLTQGLFYPRYQPIIDLRTGHVTGFELLARWRREDAEIGPDQFIPIAEECGLLNTLMLDLLDRACSETRDWTVPASIAINISPGQLRDDWLSHKILSVLARTGFPPQRLTVEITENALIVDAEKAHHAIESLKNQGVQLALDDFGTGYASIQHLRMLPFDKIKIDRSFVDSLNESTEKLRIVRAILGLAGTLELPVVAEGIETLETAEMLRSLGCAQGQGYLFGRPMDKEEVERWLADGVMPPAAEALIRRSGP</sequence>
<reference evidence="4 5" key="1">
    <citation type="submission" date="2020-03" db="EMBL/GenBank/DDBJ databases">
        <title>Genomic Encyclopedia of Type Strains, Phase IV (KMG-IV): sequencing the most valuable type-strain genomes for metagenomic binning, comparative biology and taxonomic classification.</title>
        <authorList>
            <person name="Goeker M."/>
        </authorList>
    </citation>
    <scope>NUCLEOTIDE SEQUENCE [LARGE SCALE GENOMIC DNA]</scope>
    <source>
        <strain evidence="4 5">DSM 7225</strain>
    </source>
</reference>
<dbReference type="CDD" id="cd01949">
    <property type="entry name" value="GGDEF"/>
    <property type="match status" value="1"/>
</dbReference>
<keyword evidence="5" id="KW-1185">Reference proteome</keyword>
<dbReference type="Gene3D" id="3.20.20.450">
    <property type="entry name" value="EAL domain"/>
    <property type="match status" value="1"/>
</dbReference>
<evidence type="ECO:0000313" key="4">
    <source>
        <dbReference type="EMBL" id="NJB97433.1"/>
    </source>
</evidence>
<feature type="domain" description="GGDEF" evidence="3">
    <location>
        <begin position="259"/>
        <end position="393"/>
    </location>
</feature>
<keyword evidence="1" id="KW-0472">Membrane</keyword>
<dbReference type="SMART" id="SM00052">
    <property type="entry name" value="EAL"/>
    <property type="match status" value="1"/>
</dbReference>
<comment type="caution">
    <text evidence="4">The sequence shown here is derived from an EMBL/GenBank/DDBJ whole genome shotgun (WGS) entry which is preliminary data.</text>
</comment>
<dbReference type="CDD" id="cd01948">
    <property type="entry name" value="EAL"/>
    <property type="match status" value="1"/>
</dbReference>
<evidence type="ECO:0000259" key="2">
    <source>
        <dbReference type="PROSITE" id="PS50883"/>
    </source>
</evidence>
<dbReference type="PROSITE" id="PS50887">
    <property type="entry name" value="GGDEF"/>
    <property type="match status" value="1"/>
</dbReference>
<dbReference type="InterPro" id="IPR043128">
    <property type="entry name" value="Rev_trsase/Diguanyl_cyclase"/>
</dbReference>
<dbReference type="PANTHER" id="PTHR44757:SF2">
    <property type="entry name" value="BIOFILM ARCHITECTURE MAINTENANCE PROTEIN MBAA"/>
    <property type="match status" value="1"/>
</dbReference>
<dbReference type="Pfam" id="PF00563">
    <property type="entry name" value="EAL"/>
    <property type="match status" value="1"/>
</dbReference>
<organism evidence="4 5">
    <name type="scientific">Sphingomonas trueperi</name>
    <dbReference type="NCBI Taxonomy" id="53317"/>
    <lineage>
        <taxon>Bacteria</taxon>
        <taxon>Pseudomonadati</taxon>
        <taxon>Pseudomonadota</taxon>
        <taxon>Alphaproteobacteria</taxon>
        <taxon>Sphingomonadales</taxon>
        <taxon>Sphingomonadaceae</taxon>
        <taxon>Sphingomonas</taxon>
    </lineage>
</organism>
<proteinExistence type="predicted"/>
<gene>
    <name evidence="4" type="ORF">GGR89_001745</name>
</gene>
<dbReference type="SUPFAM" id="SSF141868">
    <property type="entry name" value="EAL domain-like"/>
    <property type="match status" value="1"/>
</dbReference>
<dbReference type="AlphaFoldDB" id="A0A7X5XXY7"/>
<feature type="transmembrane region" description="Helical" evidence="1">
    <location>
        <begin position="69"/>
        <end position="88"/>
    </location>
</feature>
<dbReference type="Gene3D" id="3.30.70.270">
    <property type="match status" value="1"/>
</dbReference>
<dbReference type="InterPro" id="IPR029787">
    <property type="entry name" value="Nucleotide_cyclase"/>
</dbReference>
<dbReference type="SUPFAM" id="SSF55073">
    <property type="entry name" value="Nucleotide cyclase"/>
    <property type="match status" value="1"/>
</dbReference>